<feature type="compositionally biased region" description="Polar residues" evidence="1">
    <location>
        <begin position="91"/>
        <end position="113"/>
    </location>
</feature>
<sequence length="260" mass="28708">MAPLRDNRNNDGTRNRQLLNAHTGAGVNANRPAAICGRGGSSRTTGSSRRAAPGNQRGNQRRSPVSTPGRRIAERLNFESNRRRRVEEDATSSNDARPQAQHNRSGQHPSANISARESIVSISLRHQQFIPNPHSTVTRGSCLEKRFKQRTPANVSTQETQARETPRPRSTTTTTTYNTFLRASTAPNLSSIFAPPPSPPSPPISAAASRRQHDDAAAARRAFSNPNLRAIMSNKPYPRQRKKALSERPILKQGLKKEYK</sequence>
<gene>
    <name evidence="2" type="ORF">yc1106_08958</name>
</gene>
<evidence type="ECO:0000256" key="1">
    <source>
        <dbReference type="SAM" id="MobiDB-lite"/>
    </source>
</evidence>
<dbReference type="OrthoDB" id="3695701at2759"/>
<feature type="compositionally biased region" description="Polar residues" evidence="1">
    <location>
        <begin position="151"/>
        <end position="160"/>
    </location>
</feature>
<feature type="compositionally biased region" description="Basic and acidic residues" evidence="1">
    <location>
        <begin position="244"/>
        <end position="260"/>
    </location>
</feature>
<feature type="compositionally biased region" description="Low complexity" evidence="1">
    <location>
        <begin position="41"/>
        <end position="50"/>
    </location>
</feature>
<dbReference type="EMBL" id="CP089280">
    <property type="protein sequence ID" value="USP81684.1"/>
    <property type="molecule type" value="Genomic_DNA"/>
</dbReference>
<name>A0A9Q9DX94_CURCL</name>
<feature type="region of interest" description="Disordered" evidence="1">
    <location>
        <begin position="1"/>
        <end position="113"/>
    </location>
</feature>
<feature type="region of interest" description="Disordered" evidence="1">
    <location>
        <begin position="188"/>
        <end position="260"/>
    </location>
</feature>
<keyword evidence="3" id="KW-1185">Reference proteome</keyword>
<reference evidence="2" key="1">
    <citation type="submission" date="2021-12" db="EMBL/GenBank/DDBJ databases">
        <title>Curvularia clavata genome.</title>
        <authorList>
            <person name="Cao Y."/>
        </authorList>
    </citation>
    <scope>NUCLEOTIDE SEQUENCE</scope>
    <source>
        <strain evidence="2">Yc1106</strain>
    </source>
</reference>
<evidence type="ECO:0000313" key="2">
    <source>
        <dbReference type="EMBL" id="USP81684.1"/>
    </source>
</evidence>
<dbReference type="VEuPathDB" id="FungiDB:yc1106_08958"/>
<feature type="compositionally biased region" description="Polar residues" evidence="1">
    <location>
        <begin position="56"/>
        <end position="66"/>
    </location>
</feature>
<proteinExistence type="predicted"/>
<evidence type="ECO:0000313" key="3">
    <source>
        <dbReference type="Proteomes" id="UP001056012"/>
    </source>
</evidence>
<feature type="compositionally biased region" description="Basic and acidic residues" evidence="1">
    <location>
        <begin position="1"/>
        <end position="14"/>
    </location>
</feature>
<dbReference type="AlphaFoldDB" id="A0A9Q9DX94"/>
<dbReference type="Proteomes" id="UP001056012">
    <property type="component" value="Chromosome 7"/>
</dbReference>
<protein>
    <submittedName>
        <fullName evidence="2">Ubiquitin-conjugating enzyme E2 H</fullName>
    </submittedName>
</protein>
<accession>A0A9Q9DX94</accession>
<feature type="compositionally biased region" description="Pro residues" evidence="1">
    <location>
        <begin position="194"/>
        <end position="203"/>
    </location>
</feature>
<feature type="region of interest" description="Disordered" evidence="1">
    <location>
        <begin position="146"/>
        <end position="175"/>
    </location>
</feature>
<organism evidence="2 3">
    <name type="scientific">Curvularia clavata</name>
    <dbReference type="NCBI Taxonomy" id="95742"/>
    <lineage>
        <taxon>Eukaryota</taxon>
        <taxon>Fungi</taxon>
        <taxon>Dikarya</taxon>
        <taxon>Ascomycota</taxon>
        <taxon>Pezizomycotina</taxon>
        <taxon>Dothideomycetes</taxon>
        <taxon>Pleosporomycetidae</taxon>
        <taxon>Pleosporales</taxon>
        <taxon>Pleosporineae</taxon>
        <taxon>Pleosporaceae</taxon>
        <taxon>Curvularia</taxon>
    </lineage>
</organism>
<feature type="compositionally biased region" description="Basic and acidic residues" evidence="1">
    <location>
        <begin position="71"/>
        <end position="88"/>
    </location>
</feature>